<dbReference type="AlphaFoldDB" id="A0A517R579"/>
<keyword evidence="5 9" id="KW-0378">Hydrolase</keyword>
<dbReference type="InterPro" id="IPR024607">
    <property type="entry name" value="Sulfatase_CS"/>
</dbReference>
<keyword evidence="3" id="KW-0479">Metal-binding</keyword>
<organism evidence="9 10">
    <name type="scientific">Stratiformator vulcanicus</name>
    <dbReference type="NCBI Taxonomy" id="2527980"/>
    <lineage>
        <taxon>Bacteria</taxon>
        <taxon>Pseudomonadati</taxon>
        <taxon>Planctomycetota</taxon>
        <taxon>Planctomycetia</taxon>
        <taxon>Planctomycetales</taxon>
        <taxon>Planctomycetaceae</taxon>
        <taxon>Stratiformator</taxon>
    </lineage>
</organism>
<keyword evidence="6" id="KW-0106">Calcium</keyword>
<reference evidence="9 10" key="1">
    <citation type="submission" date="2019-02" db="EMBL/GenBank/DDBJ databases">
        <title>Deep-cultivation of Planctomycetes and their phenomic and genomic characterization uncovers novel biology.</title>
        <authorList>
            <person name="Wiegand S."/>
            <person name="Jogler M."/>
            <person name="Boedeker C."/>
            <person name="Pinto D."/>
            <person name="Vollmers J."/>
            <person name="Rivas-Marin E."/>
            <person name="Kohn T."/>
            <person name="Peeters S.H."/>
            <person name="Heuer A."/>
            <person name="Rast P."/>
            <person name="Oberbeckmann S."/>
            <person name="Bunk B."/>
            <person name="Jeske O."/>
            <person name="Meyerdierks A."/>
            <person name="Storesund J.E."/>
            <person name="Kallscheuer N."/>
            <person name="Luecker S."/>
            <person name="Lage O.M."/>
            <person name="Pohl T."/>
            <person name="Merkel B.J."/>
            <person name="Hornburger P."/>
            <person name="Mueller R.-W."/>
            <person name="Bruemmer F."/>
            <person name="Labrenz M."/>
            <person name="Spormann A.M."/>
            <person name="Op den Camp H."/>
            <person name="Overmann J."/>
            <person name="Amann R."/>
            <person name="Jetten M.S.M."/>
            <person name="Mascher T."/>
            <person name="Medema M.H."/>
            <person name="Devos D.P."/>
            <person name="Kaster A.-K."/>
            <person name="Ovreas L."/>
            <person name="Rohde M."/>
            <person name="Galperin M.Y."/>
            <person name="Jogler C."/>
        </authorList>
    </citation>
    <scope>NUCLEOTIDE SEQUENCE [LARGE SCALE GENOMIC DNA]</scope>
    <source>
        <strain evidence="9 10">Pan189</strain>
    </source>
</reference>
<dbReference type="PANTHER" id="PTHR45953:SF1">
    <property type="entry name" value="IDURONATE 2-SULFATASE"/>
    <property type="match status" value="1"/>
</dbReference>
<evidence type="ECO:0000256" key="5">
    <source>
        <dbReference type="ARBA" id="ARBA00022801"/>
    </source>
</evidence>
<comment type="similarity">
    <text evidence="2">Belongs to the sulfatase family.</text>
</comment>
<dbReference type="CDD" id="cd16030">
    <property type="entry name" value="iduronate-2-sulfatase"/>
    <property type="match status" value="1"/>
</dbReference>
<dbReference type="GO" id="GO:0047753">
    <property type="term" value="F:choline-sulfatase activity"/>
    <property type="evidence" value="ECO:0007669"/>
    <property type="project" value="UniProtKB-EC"/>
</dbReference>
<dbReference type="Pfam" id="PF00884">
    <property type="entry name" value="Sulfatase"/>
    <property type="match status" value="1"/>
</dbReference>
<dbReference type="InterPro" id="IPR000917">
    <property type="entry name" value="Sulfatase_N"/>
</dbReference>
<dbReference type="PANTHER" id="PTHR45953">
    <property type="entry name" value="IDURONATE 2-SULFATASE"/>
    <property type="match status" value="1"/>
</dbReference>
<accession>A0A517R579</accession>
<dbReference type="SUPFAM" id="SSF53649">
    <property type="entry name" value="Alkaline phosphatase-like"/>
    <property type="match status" value="1"/>
</dbReference>
<dbReference type="KEGG" id="svp:Pan189_34000"/>
<dbReference type="EC" id="3.1.6.6" evidence="9"/>
<dbReference type="PROSITE" id="PS00149">
    <property type="entry name" value="SULFATASE_2"/>
    <property type="match status" value="1"/>
</dbReference>
<evidence type="ECO:0000256" key="7">
    <source>
        <dbReference type="SAM" id="SignalP"/>
    </source>
</evidence>
<keyword evidence="10" id="KW-1185">Reference proteome</keyword>
<dbReference type="Gene3D" id="3.40.720.10">
    <property type="entry name" value="Alkaline Phosphatase, subunit A"/>
    <property type="match status" value="1"/>
</dbReference>
<evidence type="ECO:0000256" key="2">
    <source>
        <dbReference type="ARBA" id="ARBA00008779"/>
    </source>
</evidence>
<protein>
    <submittedName>
        <fullName evidence="9">Choline-sulfatase</fullName>
        <ecNumber evidence="9">3.1.6.6</ecNumber>
    </submittedName>
</protein>
<dbReference type="OrthoDB" id="236884at2"/>
<evidence type="ECO:0000256" key="6">
    <source>
        <dbReference type="ARBA" id="ARBA00022837"/>
    </source>
</evidence>
<evidence type="ECO:0000313" key="10">
    <source>
        <dbReference type="Proteomes" id="UP000317318"/>
    </source>
</evidence>
<evidence type="ECO:0000256" key="4">
    <source>
        <dbReference type="ARBA" id="ARBA00022729"/>
    </source>
</evidence>
<name>A0A517R579_9PLAN</name>
<dbReference type="InterPro" id="IPR017850">
    <property type="entry name" value="Alkaline_phosphatase_core_sf"/>
</dbReference>
<evidence type="ECO:0000256" key="1">
    <source>
        <dbReference type="ARBA" id="ARBA00001913"/>
    </source>
</evidence>
<dbReference type="InterPro" id="IPR035874">
    <property type="entry name" value="IDS"/>
</dbReference>
<dbReference type="GO" id="GO:0004423">
    <property type="term" value="F:iduronate-2-sulfatase activity"/>
    <property type="evidence" value="ECO:0007669"/>
    <property type="project" value="InterPro"/>
</dbReference>
<proteinExistence type="inferred from homology"/>
<gene>
    <name evidence="9" type="primary">betC_6</name>
    <name evidence="9" type="ORF">Pan189_34000</name>
</gene>
<dbReference type="RefSeq" id="WP_145365118.1">
    <property type="nucleotide sequence ID" value="NZ_CP036268.1"/>
</dbReference>
<dbReference type="Proteomes" id="UP000317318">
    <property type="component" value="Chromosome"/>
</dbReference>
<dbReference type="GO" id="GO:0046872">
    <property type="term" value="F:metal ion binding"/>
    <property type="evidence" value="ECO:0007669"/>
    <property type="project" value="UniProtKB-KW"/>
</dbReference>
<keyword evidence="4 7" id="KW-0732">Signal</keyword>
<dbReference type="EMBL" id="CP036268">
    <property type="protein sequence ID" value="QDT38999.1"/>
    <property type="molecule type" value="Genomic_DNA"/>
</dbReference>
<evidence type="ECO:0000259" key="8">
    <source>
        <dbReference type="Pfam" id="PF00884"/>
    </source>
</evidence>
<feature type="signal peptide" evidence="7">
    <location>
        <begin position="1"/>
        <end position="27"/>
    </location>
</feature>
<comment type="cofactor">
    <cofactor evidence="1">
        <name>Ca(2+)</name>
        <dbReference type="ChEBI" id="CHEBI:29108"/>
    </cofactor>
</comment>
<evidence type="ECO:0000256" key="3">
    <source>
        <dbReference type="ARBA" id="ARBA00022723"/>
    </source>
</evidence>
<sequence length="493" mass="55464" precursor="true">MTRPLPVAVVLLFAPLLVALTRGDAMATEKPNVLFIAIDDQNDWIGCLGGHPLAKTPNIDQLAERGTVFTNAHCQAPLCNPSRTSLMTSRRPSSTGIYGLAPWFRNVDELKDIVSLPQYLREYGYKTYSAGKIYHGGYGRKSKDDEFDVLGPPVKIVRPKKKFVKTPQNHALMDWGKFPPTDEETGEWQTASWAVEQLESDLPEPFFLSFGHFLPHVPCYAPPKWHDLYPDDDSVRPEILFNDRSDTPRSSWFIHWELPEPRLKFLLDENEWTNLCRSYLACVSFVDSQIGRVLTALNESGRADNTIIVLWSDHGYHLGEKEISGKNTLWDDSTRVPLIFAGPGVTSGQTCVEPAELLDIYPTLVDLCGLPPNGNLEGVSLSPQLQDASVPTGRPAITTHNQGNHGIRTKDWRYIRYVDGAEELYDMQADPKEWTNLADNSEYESVLTKMRAHLPEKDVRPAPGSRHRVLIYEDGVPNWQGEDISADDPIPQF</sequence>
<feature type="domain" description="Sulfatase N-terminal" evidence="8">
    <location>
        <begin position="31"/>
        <end position="369"/>
    </location>
</feature>
<evidence type="ECO:0000313" key="9">
    <source>
        <dbReference type="EMBL" id="QDT38999.1"/>
    </source>
</evidence>
<feature type="chain" id="PRO_5021952060" evidence="7">
    <location>
        <begin position="28"/>
        <end position="493"/>
    </location>
</feature>
<dbReference type="GO" id="GO:0005737">
    <property type="term" value="C:cytoplasm"/>
    <property type="evidence" value="ECO:0007669"/>
    <property type="project" value="TreeGrafter"/>
</dbReference>